<dbReference type="AlphaFoldDB" id="A0A377J5Y7"/>
<evidence type="ECO:0000259" key="15">
    <source>
        <dbReference type="Pfam" id="PF07715"/>
    </source>
</evidence>
<feature type="chain" id="PRO_5016754710" evidence="13">
    <location>
        <begin position="21"/>
        <end position="737"/>
    </location>
</feature>
<protein>
    <submittedName>
        <fullName evidence="16">Putative ferric enterobactin uptake receptor</fullName>
    </submittedName>
</protein>
<dbReference type="InterPro" id="IPR012910">
    <property type="entry name" value="Plug_dom"/>
</dbReference>
<comment type="similarity">
    <text evidence="10 11">Belongs to the TonB-dependent receptor family.</text>
</comment>
<dbReference type="PANTHER" id="PTHR30069">
    <property type="entry name" value="TONB-DEPENDENT OUTER MEMBRANE RECEPTOR"/>
    <property type="match status" value="1"/>
</dbReference>
<proteinExistence type="inferred from homology"/>
<dbReference type="CDD" id="cd01347">
    <property type="entry name" value="ligand_gated_channel"/>
    <property type="match status" value="1"/>
</dbReference>
<keyword evidence="4 10" id="KW-0812">Transmembrane</keyword>
<evidence type="ECO:0000256" key="8">
    <source>
        <dbReference type="ARBA" id="ARBA00023136"/>
    </source>
</evidence>
<evidence type="ECO:0000256" key="3">
    <source>
        <dbReference type="ARBA" id="ARBA00022452"/>
    </source>
</evidence>
<dbReference type="Pfam" id="PF07715">
    <property type="entry name" value="Plug"/>
    <property type="match status" value="1"/>
</dbReference>
<keyword evidence="7 11" id="KW-0798">TonB box</keyword>
<accession>A0A377J5Y7</accession>
<keyword evidence="9 10" id="KW-0998">Cell outer membrane</keyword>
<feature type="domain" description="TonB-dependent receptor-like beta-barrel" evidence="14">
    <location>
        <begin position="236"/>
        <end position="697"/>
    </location>
</feature>
<dbReference type="Gene3D" id="2.40.170.20">
    <property type="entry name" value="TonB-dependent receptor, beta-barrel domain"/>
    <property type="match status" value="1"/>
</dbReference>
<evidence type="ECO:0000256" key="5">
    <source>
        <dbReference type="ARBA" id="ARBA00022729"/>
    </source>
</evidence>
<keyword evidence="8 10" id="KW-0472">Membrane</keyword>
<keyword evidence="2 10" id="KW-0813">Transport</keyword>
<dbReference type="InterPro" id="IPR000531">
    <property type="entry name" value="Beta-barrel_TonB"/>
</dbReference>
<dbReference type="Gene3D" id="2.170.130.10">
    <property type="entry name" value="TonB-dependent receptor, plug domain"/>
    <property type="match status" value="1"/>
</dbReference>
<evidence type="ECO:0000256" key="7">
    <source>
        <dbReference type="ARBA" id="ARBA00023077"/>
    </source>
</evidence>
<feature type="signal peptide" evidence="13">
    <location>
        <begin position="1"/>
        <end position="20"/>
    </location>
</feature>
<dbReference type="RefSeq" id="WP_258552262.1">
    <property type="nucleotide sequence ID" value="NZ_UGHV01000001.1"/>
</dbReference>
<comment type="subcellular location">
    <subcellularLocation>
        <location evidence="1 10">Cell outer membrane</location>
        <topology evidence="1 10">Multi-pass membrane protein</topology>
    </subcellularLocation>
</comment>
<keyword evidence="5 13" id="KW-0732">Signal</keyword>
<keyword evidence="6" id="KW-0406">Ion transport</keyword>
<keyword evidence="16" id="KW-0675">Receptor</keyword>
<evidence type="ECO:0000256" key="2">
    <source>
        <dbReference type="ARBA" id="ARBA00022448"/>
    </source>
</evidence>
<evidence type="ECO:0000256" key="1">
    <source>
        <dbReference type="ARBA" id="ARBA00004571"/>
    </source>
</evidence>
<feature type="region of interest" description="Disordered" evidence="12">
    <location>
        <begin position="30"/>
        <end position="56"/>
    </location>
</feature>
<dbReference type="InterPro" id="IPR037066">
    <property type="entry name" value="Plug_dom_sf"/>
</dbReference>
<keyword evidence="3 10" id="KW-1134">Transmembrane beta strand</keyword>
<evidence type="ECO:0000256" key="9">
    <source>
        <dbReference type="ARBA" id="ARBA00023237"/>
    </source>
</evidence>
<reference evidence="16 17" key="1">
    <citation type="submission" date="2018-06" db="EMBL/GenBank/DDBJ databases">
        <authorList>
            <consortium name="Pathogen Informatics"/>
            <person name="Doyle S."/>
        </authorList>
    </citation>
    <scope>NUCLEOTIDE SEQUENCE [LARGE SCALE GENOMIC DNA]</scope>
    <source>
        <strain evidence="16 17">NCTC12410</strain>
    </source>
</reference>
<dbReference type="GO" id="GO:0015344">
    <property type="term" value="F:siderophore uptake transmembrane transporter activity"/>
    <property type="evidence" value="ECO:0007669"/>
    <property type="project" value="TreeGrafter"/>
</dbReference>
<evidence type="ECO:0000256" key="12">
    <source>
        <dbReference type="SAM" id="MobiDB-lite"/>
    </source>
</evidence>
<dbReference type="InterPro" id="IPR039426">
    <property type="entry name" value="TonB-dep_rcpt-like"/>
</dbReference>
<evidence type="ECO:0000256" key="10">
    <source>
        <dbReference type="PROSITE-ProRule" id="PRU01360"/>
    </source>
</evidence>
<evidence type="ECO:0000256" key="6">
    <source>
        <dbReference type="ARBA" id="ARBA00023065"/>
    </source>
</evidence>
<dbReference type="SUPFAM" id="SSF56935">
    <property type="entry name" value="Porins"/>
    <property type="match status" value="1"/>
</dbReference>
<evidence type="ECO:0000256" key="11">
    <source>
        <dbReference type="RuleBase" id="RU003357"/>
    </source>
</evidence>
<dbReference type="PANTHER" id="PTHR30069:SF53">
    <property type="entry name" value="COLICIN I RECEPTOR-RELATED"/>
    <property type="match status" value="1"/>
</dbReference>
<organism evidence="16 17">
    <name type="scientific">Helicobacter canis</name>
    <dbReference type="NCBI Taxonomy" id="29419"/>
    <lineage>
        <taxon>Bacteria</taxon>
        <taxon>Pseudomonadati</taxon>
        <taxon>Campylobacterota</taxon>
        <taxon>Epsilonproteobacteria</taxon>
        <taxon>Campylobacterales</taxon>
        <taxon>Helicobacteraceae</taxon>
        <taxon>Helicobacter</taxon>
    </lineage>
</organism>
<dbReference type="Proteomes" id="UP000254841">
    <property type="component" value="Unassembled WGS sequence"/>
</dbReference>
<sequence length="737" mass="81944">MKTYSAILAGILTAPLSMLGDPLTADQDLTQSAQSTKNTYQSQQEQSDSKRTANANTKVETKMLNEQVVTASGYSQNIKEAPASISIIGREEILTRPIRDIGDAVQDVPGVYVEQDKTGQNSISMRGLSSSYTLILIDGKRQNTTRGFVQNGLGNQTSFMPPASMIEKIEVIRGPASIIYGSDAMGGVINIITKKHTDKLASGIQLESKIFEPDSEWGNAYGANAYINTPLIKDKLSLNLRGSGRFNDANKFLKPSWVSPSSNGNPYAAHSSTGSRNFMGGFRLNYTPTDKDYIYLDSEIYNGRLGSLNTSGRSITSIQELFKVNSVLSHEGKYEWGKLSSYVQHSFNLIAPHANVPIGATQGEYINWASERISQSAIAQSTYTNNFDLKNYGVITFNGGVFYQYENLLGTISSKWRNMHQNQAAVFAEASYLINQYISTTLGLRYNYSDRFSSALNPRFYVNYNPTKWLTFKTGVASGMLVPTLLQTIDGVITTETSTSSTTTTYGNPNLRPEQSWNYELSAIVDTNPAMFVLTGYYTDFNNQIETLSNIGQNMAIPGLNQTCQSTLCSTYRNIERSLVAGLEFGAKIKPIYGISLDANYSFTYTEALSGSGKGEPINEIPRHSFTLTPKYQWRDFSVYVRWSGKFQTPTAYAGANARTNVREIVGKYYKDYQLVDVAATYTFAKHYTLTFAVNNLFDVHFMDYASYTSGSTTNAQNRYQRILPSRNYWLSLRADF</sequence>
<dbReference type="GO" id="GO:0009279">
    <property type="term" value="C:cell outer membrane"/>
    <property type="evidence" value="ECO:0007669"/>
    <property type="project" value="UniProtKB-SubCell"/>
</dbReference>
<evidence type="ECO:0000256" key="4">
    <source>
        <dbReference type="ARBA" id="ARBA00022692"/>
    </source>
</evidence>
<evidence type="ECO:0000256" key="13">
    <source>
        <dbReference type="SAM" id="SignalP"/>
    </source>
</evidence>
<feature type="domain" description="TonB-dependent receptor plug" evidence="15">
    <location>
        <begin position="78"/>
        <end position="188"/>
    </location>
</feature>
<evidence type="ECO:0000313" key="16">
    <source>
        <dbReference type="EMBL" id="STO97778.1"/>
    </source>
</evidence>
<dbReference type="InterPro" id="IPR036942">
    <property type="entry name" value="Beta-barrel_TonB_sf"/>
</dbReference>
<dbReference type="Pfam" id="PF00593">
    <property type="entry name" value="TonB_dep_Rec_b-barrel"/>
    <property type="match status" value="1"/>
</dbReference>
<name>A0A377J5Y7_9HELI</name>
<dbReference type="EMBL" id="UGHV01000001">
    <property type="protein sequence ID" value="STO97778.1"/>
    <property type="molecule type" value="Genomic_DNA"/>
</dbReference>
<dbReference type="PROSITE" id="PS52016">
    <property type="entry name" value="TONB_DEPENDENT_REC_3"/>
    <property type="match status" value="1"/>
</dbReference>
<evidence type="ECO:0000313" key="17">
    <source>
        <dbReference type="Proteomes" id="UP000254841"/>
    </source>
</evidence>
<dbReference type="GO" id="GO:0044718">
    <property type="term" value="P:siderophore transmembrane transport"/>
    <property type="evidence" value="ECO:0007669"/>
    <property type="project" value="TreeGrafter"/>
</dbReference>
<gene>
    <name evidence="16" type="primary">cirA_2</name>
    <name evidence="16" type="ORF">NCTC12410_01615</name>
</gene>
<evidence type="ECO:0000259" key="14">
    <source>
        <dbReference type="Pfam" id="PF00593"/>
    </source>
</evidence>